<proteinExistence type="predicted"/>
<keyword evidence="2" id="KW-1185">Reference proteome</keyword>
<dbReference type="EMBL" id="JBBUTH010000011">
    <property type="protein sequence ID" value="MEK8053248.1"/>
    <property type="molecule type" value="Genomic_DNA"/>
</dbReference>
<organism evidence="1 2">
    <name type="scientific">Pseudaquabacterium inlustre</name>
    <dbReference type="NCBI Taxonomy" id="2984192"/>
    <lineage>
        <taxon>Bacteria</taxon>
        <taxon>Pseudomonadati</taxon>
        <taxon>Pseudomonadota</taxon>
        <taxon>Betaproteobacteria</taxon>
        <taxon>Burkholderiales</taxon>
        <taxon>Sphaerotilaceae</taxon>
        <taxon>Pseudaquabacterium</taxon>
    </lineage>
</organism>
<sequence>MTLLQHALQGGLAPTRPDGPAAAARRVLVLGAGGPLGSAVMEQLLGSSSWAGVATLVTQPMAVALRGMEAWPVAEGFLDATPQLPWAPDSAVLVFDRERGAHLAVAARAGAARRGRPARPAREAALWRPDPATLTALGRWLRAAGVRQLLVVLPHAPGLLPQALRAGLATLDEAALAALGFEHLVFVRPARDGGSTAAAGSALQRLGQNLLRQMQWMVPQRQQALRPARVAAFVAALARALPQVPPGTRVVAPELLWDWAQPGGGAPVLDAWLHGRTLPPVAAGARRW</sequence>
<evidence type="ECO:0000313" key="2">
    <source>
        <dbReference type="Proteomes" id="UP001365405"/>
    </source>
</evidence>
<gene>
    <name evidence="1" type="ORF">AACH10_23535</name>
</gene>
<protein>
    <submittedName>
        <fullName evidence="1">Uncharacterized protein</fullName>
    </submittedName>
</protein>
<dbReference type="InterPro" id="IPR036291">
    <property type="entry name" value="NAD(P)-bd_dom_sf"/>
</dbReference>
<dbReference type="Gene3D" id="3.40.50.720">
    <property type="entry name" value="NAD(P)-binding Rossmann-like Domain"/>
    <property type="match status" value="1"/>
</dbReference>
<dbReference type="SUPFAM" id="SSF51735">
    <property type="entry name" value="NAD(P)-binding Rossmann-fold domains"/>
    <property type="match status" value="1"/>
</dbReference>
<dbReference type="Proteomes" id="UP001365405">
    <property type="component" value="Unassembled WGS sequence"/>
</dbReference>
<name>A0ABU9CN47_9BURK</name>
<comment type="caution">
    <text evidence="1">The sequence shown here is derived from an EMBL/GenBank/DDBJ whole genome shotgun (WGS) entry which is preliminary data.</text>
</comment>
<reference evidence="1 2" key="1">
    <citation type="submission" date="2024-04" db="EMBL/GenBank/DDBJ databases">
        <title>Novel species of the genus Ideonella isolated from streams.</title>
        <authorList>
            <person name="Lu H."/>
        </authorList>
    </citation>
    <scope>NUCLEOTIDE SEQUENCE [LARGE SCALE GENOMIC DNA]</scope>
    <source>
        <strain evidence="1 2">DXS22W</strain>
    </source>
</reference>
<dbReference type="RefSeq" id="WP_341412989.1">
    <property type="nucleotide sequence ID" value="NZ_JBBUTH010000011.1"/>
</dbReference>
<evidence type="ECO:0000313" key="1">
    <source>
        <dbReference type="EMBL" id="MEK8053248.1"/>
    </source>
</evidence>
<accession>A0ABU9CN47</accession>